<feature type="compositionally biased region" description="Polar residues" evidence="1">
    <location>
        <begin position="84"/>
        <end position="98"/>
    </location>
</feature>
<feature type="compositionally biased region" description="Polar residues" evidence="1">
    <location>
        <begin position="105"/>
        <end position="114"/>
    </location>
</feature>
<evidence type="ECO:0000313" key="3">
    <source>
        <dbReference type="Proteomes" id="UP001279734"/>
    </source>
</evidence>
<proteinExistence type="predicted"/>
<evidence type="ECO:0000313" key="2">
    <source>
        <dbReference type="EMBL" id="GMH03468.1"/>
    </source>
</evidence>
<dbReference type="AlphaFoldDB" id="A0AAD3S2Y1"/>
<dbReference type="Proteomes" id="UP001279734">
    <property type="component" value="Unassembled WGS sequence"/>
</dbReference>
<sequence length="230" mass="25074">MLVKLSGVQVAGMLFAGVCDVRSAFGRIAICQSKRLLECNLPVSFPCLECARIRSVETGVHWTESLGRSDFFFFDPKPAGAAKNQRQQRNSPSHSFGRNSCGHYSYQSRQPSDSQVTKMIQNNRHPYPGHPDTSAKSISASAELLQQQKPSLPPGKQYQLPSSTTPGFCIFPASDPVTIIGTSTEAYNISIIPASIHGNHQAHAVNKQEQHAVHFTFGASGPFFSTDAPR</sequence>
<accession>A0AAD3S2Y1</accession>
<organism evidence="2 3">
    <name type="scientific">Nepenthes gracilis</name>
    <name type="common">Slender pitcher plant</name>
    <dbReference type="NCBI Taxonomy" id="150966"/>
    <lineage>
        <taxon>Eukaryota</taxon>
        <taxon>Viridiplantae</taxon>
        <taxon>Streptophyta</taxon>
        <taxon>Embryophyta</taxon>
        <taxon>Tracheophyta</taxon>
        <taxon>Spermatophyta</taxon>
        <taxon>Magnoliopsida</taxon>
        <taxon>eudicotyledons</taxon>
        <taxon>Gunneridae</taxon>
        <taxon>Pentapetalae</taxon>
        <taxon>Caryophyllales</taxon>
        <taxon>Nepenthaceae</taxon>
        <taxon>Nepenthes</taxon>
    </lineage>
</organism>
<reference evidence="2" key="1">
    <citation type="submission" date="2023-05" db="EMBL/GenBank/DDBJ databases">
        <title>Nepenthes gracilis genome sequencing.</title>
        <authorList>
            <person name="Fukushima K."/>
        </authorList>
    </citation>
    <scope>NUCLEOTIDE SEQUENCE</scope>
    <source>
        <strain evidence="2">SING2019-196</strain>
    </source>
</reference>
<comment type="caution">
    <text evidence="2">The sequence shown here is derived from an EMBL/GenBank/DDBJ whole genome shotgun (WGS) entry which is preliminary data.</text>
</comment>
<name>A0AAD3S2Y1_NEPGR</name>
<evidence type="ECO:0000256" key="1">
    <source>
        <dbReference type="SAM" id="MobiDB-lite"/>
    </source>
</evidence>
<protein>
    <submittedName>
        <fullName evidence="2">Uncharacterized protein</fullName>
    </submittedName>
</protein>
<dbReference type="EMBL" id="BSYO01000004">
    <property type="protein sequence ID" value="GMH03468.1"/>
    <property type="molecule type" value="Genomic_DNA"/>
</dbReference>
<keyword evidence="3" id="KW-1185">Reference proteome</keyword>
<feature type="region of interest" description="Disordered" evidence="1">
    <location>
        <begin position="82"/>
        <end position="114"/>
    </location>
</feature>
<gene>
    <name evidence="2" type="ORF">Nepgr_005307</name>
</gene>